<evidence type="ECO:0000313" key="1">
    <source>
        <dbReference type="EMBL" id="POY76588.1"/>
    </source>
</evidence>
<keyword evidence="2" id="KW-1185">Reference proteome</keyword>
<name>A0A2S5BII5_9BASI</name>
<gene>
    <name evidence="1" type="ORF">BMF94_0177</name>
</gene>
<sequence>MQSQEQRPCYLLQLPPELIVAVSAHLDFSSLARFVQTCSPLNDVWATHSERISRAIAIRHGLTDPQSCGAAQPVVATGLLDAPSLPDPDHALDPAELERVLMAQRGMHDESHIASWRDFAKSRHRRNRNWLVGRATTRHLRLFDQQGAAGMPMFDDDVWRFKLDPDPGYIVATGVVHGLSAFSVQNGRRVWHTDQPFVQYAHVELSNGHFASTAGALVHAIWCRDDLAPTSEPTAIGTGPARPETAIGYSLASELRTNIPCSATKMRWPYFVAVANGSDEVYRWDLRTSPPERATLHMTPFWRAAPAGLGERRVFYVEIDSKAIYLAGEMSVLMWPHDEPGEGRWLCWPPDPPQGPIAGEPAAPVDPDAQASDTVVTHWRQPSIGGYAAVHHDGCGKHIVAAAGEEGERMRLYWTSDYLDTIWADDRDLLERKTVVLTTAPISAGVAIVQLAVENGRAVFVILDADLGTSLWLINLRDFHDHADFVADPPKPICLAWPLPTSQHVSRVEMTSSEIYLPAQSELLSASVQSDFADLQSLYDDKLMYDWQWHALDGTVLVDYVARGDTAGGEPARSVAAHGFDNAMRDSFAAWARPGTDAFGVWTFDG</sequence>
<dbReference type="SUPFAM" id="SSF69322">
    <property type="entry name" value="Tricorn protease domain 2"/>
    <property type="match status" value="1"/>
</dbReference>
<proteinExistence type="predicted"/>
<dbReference type="STRING" id="741276.A0A2S5BII5"/>
<comment type="caution">
    <text evidence="1">The sequence shown here is derived from an EMBL/GenBank/DDBJ whole genome shotgun (WGS) entry which is preliminary data.</text>
</comment>
<dbReference type="Proteomes" id="UP000237144">
    <property type="component" value="Unassembled WGS sequence"/>
</dbReference>
<evidence type="ECO:0000313" key="2">
    <source>
        <dbReference type="Proteomes" id="UP000237144"/>
    </source>
</evidence>
<dbReference type="InterPro" id="IPR036047">
    <property type="entry name" value="F-box-like_dom_sf"/>
</dbReference>
<reference evidence="1 2" key="1">
    <citation type="journal article" date="2018" name="Front. Microbiol.">
        <title>Prospects for Fungal Bioremediation of Acidic Radioactive Waste Sites: Characterization and Genome Sequence of Rhodotorula taiwanensis MD1149.</title>
        <authorList>
            <person name="Tkavc R."/>
            <person name="Matrosova V.Y."/>
            <person name="Grichenko O.E."/>
            <person name="Gostincar C."/>
            <person name="Volpe R.P."/>
            <person name="Klimenkova P."/>
            <person name="Gaidamakova E.K."/>
            <person name="Zhou C.E."/>
            <person name="Stewart B.J."/>
            <person name="Lyman M.G."/>
            <person name="Malfatti S.A."/>
            <person name="Rubinfeld B."/>
            <person name="Courtot M."/>
            <person name="Singh J."/>
            <person name="Dalgard C.L."/>
            <person name="Hamilton T."/>
            <person name="Frey K.G."/>
            <person name="Gunde-Cimerman N."/>
            <person name="Dugan L."/>
            <person name="Daly M.J."/>
        </authorList>
    </citation>
    <scope>NUCLEOTIDE SEQUENCE [LARGE SCALE GENOMIC DNA]</scope>
    <source>
        <strain evidence="1 2">MD1149</strain>
    </source>
</reference>
<evidence type="ECO:0008006" key="3">
    <source>
        <dbReference type="Google" id="ProtNLM"/>
    </source>
</evidence>
<protein>
    <recommendedName>
        <fullName evidence="3">F-box domain-containing protein</fullName>
    </recommendedName>
</protein>
<dbReference type="AlphaFoldDB" id="A0A2S5BII5"/>
<dbReference type="EMBL" id="PJQD01000002">
    <property type="protein sequence ID" value="POY76588.1"/>
    <property type="molecule type" value="Genomic_DNA"/>
</dbReference>
<organism evidence="1 2">
    <name type="scientific">Rhodotorula taiwanensis</name>
    <dbReference type="NCBI Taxonomy" id="741276"/>
    <lineage>
        <taxon>Eukaryota</taxon>
        <taxon>Fungi</taxon>
        <taxon>Dikarya</taxon>
        <taxon>Basidiomycota</taxon>
        <taxon>Pucciniomycotina</taxon>
        <taxon>Microbotryomycetes</taxon>
        <taxon>Sporidiobolales</taxon>
        <taxon>Sporidiobolaceae</taxon>
        <taxon>Rhodotorula</taxon>
    </lineage>
</organism>
<dbReference type="SUPFAM" id="SSF81383">
    <property type="entry name" value="F-box domain"/>
    <property type="match status" value="1"/>
</dbReference>
<dbReference type="OrthoDB" id="550575at2759"/>
<accession>A0A2S5BII5</accession>
<dbReference type="Gene3D" id="1.20.1280.50">
    <property type="match status" value="1"/>
</dbReference>
<dbReference type="CDD" id="cd09917">
    <property type="entry name" value="F-box_SF"/>
    <property type="match status" value="1"/>
</dbReference>